<feature type="compositionally biased region" description="Basic and acidic residues" evidence="3">
    <location>
        <begin position="444"/>
        <end position="454"/>
    </location>
</feature>
<feature type="compositionally biased region" description="Low complexity" evidence="3">
    <location>
        <begin position="111"/>
        <end position="135"/>
    </location>
</feature>
<dbReference type="CDD" id="cd00052">
    <property type="entry name" value="EH"/>
    <property type="match status" value="3"/>
</dbReference>
<feature type="compositionally biased region" description="Polar residues" evidence="3">
    <location>
        <begin position="281"/>
        <end position="318"/>
    </location>
</feature>
<dbReference type="InterPro" id="IPR018247">
    <property type="entry name" value="EF_Hand_1_Ca_BS"/>
</dbReference>
<dbReference type="InterPro" id="IPR000261">
    <property type="entry name" value="EH_dom"/>
</dbReference>
<evidence type="ECO:0000313" key="6">
    <source>
        <dbReference type="EMBL" id="GME69607.1"/>
    </source>
</evidence>
<feature type="region of interest" description="Disordered" evidence="3">
    <location>
        <begin position="280"/>
        <end position="346"/>
    </location>
</feature>
<keyword evidence="1" id="KW-0106">Calcium</keyword>
<dbReference type="GO" id="GO:0005509">
    <property type="term" value="F:calcium ion binding"/>
    <property type="evidence" value="ECO:0007669"/>
    <property type="project" value="InterPro"/>
</dbReference>
<dbReference type="AlphaFoldDB" id="A0A9W6SXU8"/>
<feature type="non-terminal residue" evidence="6">
    <location>
        <position position="1"/>
    </location>
</feature>
<feature type="region of interest" description="Disordered" evidence="3">
    <location>
        <begin position="563"/>
        <end position="654"/>
    </location>
</feature>
<dbReference type="GO" id="GO:0006897">
    <property type="term" value="P:endocytosis"/>
    <property type="evidence" value="ECO:0007669"/>
    <property type="project" value="TreeGrafter"/>
</dbReference>
<dbReference type="PROSITE" id="PS00018">
    <property type="entry name" value="EF_HAND_1"/>
    <property type="match status" value="1"/>
</dbReference>
<feature type="domain" description="EH" evidence="4">
    <location>
        <begin position="17"/>
        <end position="107"/>
    </location>
</feature>
<evidence type="ECO:0000313" key="7">
    <source>
        <dbReference type="Proteomes" id="UP001165120"/>
    </source>
</evidence>
<feature type="domain" description="EH" evidence="4">
    <location>
        <begin position="218"/>
        <end position="284"/>
    </location>
</feature>
<feature type="compositionally biased region" description="Low complexity" evidence="3">
    <location>
        <begin position="615"/>
        <end position="637"/>
    </location>
</feature>
<evidence type="ECO:0000256" key="3">
    <source>
        <dbReference type="SAM" id="MobiDB-lite"/>
    </source>
</evidence>
<dbReference type="Gene3D" id="1.10.238.10">
    <property type="entry name" value="EF-hand"/>
    <property type="match status" value="3"/>
</dbReference>
<dbReference type="PROSITE" id="PS50222">
    <property type="entry name" value="EF_HAND_2"/>
    <property type="match status" value="1"/>
</dbReference>
<sequence length="748" mass="79569">MSQLFGGQLNQPLSDEEKRFYGQIFKTLDPNSTGLISGLAAKPLLEASGLPLPILGEIWNLADPENVGSLNQFGFCVAMRLICHAQNGASNLSSELAQNLPSPVSLAHFNSVSSTPQSPTPLSSQHTQQPQQFQIPSDNRIASTSSVKYVPSPTAASPAQLTKATLGSHQPLMAHSTLTQNTTGGNILPPLSPQAAQSFGQMFDRTTTTGVLSGLEAKDIFMKSRLPNQLLISIWNIVDRNRSGNLDRSEFIIAMHLIQCVLNKSLSMVPAVLPDALWKTASGQPSSSISPRPSELNSRQSSYTTNPPIQSLPPQQAGSPLAHKALPLAPPSTAPSLPPAPPSGLNSNDLVMTPQQKQQFGVIFDNMDKSLKGSLTSAEVAQYLMTSQLPNDVLASIWELANLDGSDDFTKQEFSIAMFYVQRQLSGFPLPEETPLSLITSSRFDQEQHQHHESIPLPQARQYDAPPQQPPTAPKARTKTHLDDLVDLSFVPAPSAQPSQQRTHQAPPAPAPRASQQAPHAFPQQTPTYTGSAFVPKSQFGQQMVQEQNIVNDEVEEPAEIVKAAPPAIPGRDHKPTFTGGSFSEIPSIAPSPSPVQKQPSSAPNYDALRSFSEQPSFQASQTSQQFSQQPNVQQKQADFSSPSMGGFTSAVNSGANTLGSGAAAAIGATAGLAAGAIGGLAFSSAPNASSTGSGSTGTSDRDIKNQFSKATVDIANYSNQVSSLTVQTSNISEKRAKSQAELSKILK</sequence>
<dbReference type="GO" id="GO:0005886">
    <property type="term" value="C:plasma membrane"/>
    <property type="evidence" value="ECO:0007669"/>
    <property type="project" value="TreeGrafter"/>
</dbReference>
<dbReference type="Proteomes" id="UP001165120">
    <property type="component" value="Unassembled WGS sequence"/>
</dbReference>
<feature type="compositionally biased region" description="Pro residues" evidence="3">
    <location>
        <begin position="328"/>
        <end position="342"/>
    </location>
</feature>
<feature type="compositionally biased region" description="Low complexity" evidence="3">
    <location>
        <begin position="582"/>
        <end position="604"/>
    </location>
</feature>
<feature type="compositionally biased region" description="Low complexity" evidence="3">
    <location>
        <begin position="500"/>
        <end position="521"/>
    </location>
</feature>
<dbReference type="InterPro" id="IPR011992">
    <property type="entry name" value="EF-hand-dom_pair"/>
</dbReference>
<organism evidence="6 7">
    <name type="scientific">Candida boidinii</name>
    <name type="common">Yeast</name>
    <dbReference type="NCBI Taxonomy" id="5477"/>
    <lineage>
        <taxon>Eukaryota</taxon>
        <taxon>Fungi</taxon>
        <taxon>Dikarya</taxon>
        <taxon>Ascomycota</taxon>
        <taxon>Saccharomycotina</taxon>
        <taxon>Pichiomycetes</taxon>
        <taxon>Pichiales</taxon>
        <taxon>Pichiaceae</taxon>
        <taxon>Ogataea</taxon>
        <taxon>Ogataea/Candida clade</taxon>
    </lineage>
</organism>
<dbReference type="GO" id="GO:0005737">
    <property type="term" value="C:cytoplasm"/>
    <property type="evidence" value="ECO:0007669"/>
    <property type="project" value="TreeGrafter"/>
</dbReference>
<feature type="region of interest" description="Disordered" evidence="3">
    <location>
        <begin position="727"/>
        <end position="748"/>
    </location>
</feature>
<reference evidence="6" key="1">
    <citation type="submission" date="2023-04" db="EMBL/GenBank/DDBJ databases">
        <title>Candida boidinii NBRC 10035.</title>
        <authorList>
            <person name="Ichikawa N."/>
            <person name="Sato H."/>
            <person name="Tonouchi N."/>
        </authorList>
    </citation>
    <scope>NUCLEOTIDE SEQUENCE</scope>
    <source>
        <strain evidence="6">NBRC 10035</strain>
    </source>
</reference>
<dbReference type="EMBL" id="BSXN01000724">
    <property type="protein sequence ID" value="GME69607.1"/>
    <property type="molecule type" value="Genomic_DNA"/>
</dbReference>
<dbReference type="Pfam" id="PF12763">
    <property type="entry name" value="EH"/>
    <property type="match status" value="3"/>
</dbReference>
<accession>A0A9W6SXU8</accession>
<keyword evidence="7" id="KW-1185">Reference proteome</keyword>
<keyword evidence="2" id="KW-0175">Coiled coil</keyword>
<feature type="region of interest" description="Disordered" evidence="3">
    <location>
        <begin position="443"/>
        <end position="478"/>
    </location>
</feature>
<comment type="caution">
    <text evidence="6">The sequence shown here is derived from an EMBL/GenBank/DDBJ whole genome shotgun (WGS) entry which is preliminary data.</text>
</comment>
<dbReference type="GO" id="GO:0016197">
    <property type="term" value="P:endosomal transport"/>
    <property type="evidence" value="ECO:0007669"/>
    <property type="project" value="TreeGrafter"/>
</dbReference>
<protein>
    <submittedName>
        <fullName evidence="6">Unnamed protein product</fullName>
    </submittedName>
</protein>
<feature type="domain" description="EF-hand" evidence="5">
    <location>
        <begin position="226"/>
        <end position="261"/>
    </location>
</feature>
<dbReference type="SMART" id="SM00027">
    <property type="entry name" value="EH"/>
    <property type="match status" value="3"/>
</dbReference>
<feature type="region of interest" description="Disordered" evidence="3">
    <location>
        <begin position="492"/>
        <end position="534"/>
    </location>
</feature>
<dbReference type="PANTHER" id="PTHR11216:SF170">
    <property type="entry name" value="DYNAMIN ASSOCIATED PROTEIN 160, ISOFORM D"/>
    <property type="match status" value="1"/>
</dbReference>
<evidence type="ECO:0000256" key="2">
    <source>
        <dbReference type="ARBA" id="ARBA00023054"/>
    </source>
</evidence>
<dbReference type="PROSITE" id="PS50031">
    <property type="entry name" value="EH"/>
    <property type="match status" value="3"/>
</dbReference>
<feature type="region of interest" description="Disordered" evidence="3">
    <location>
        <begin position="107"/>
        <end position="135"/>
    </location>
</feature>
<dbReference type="SUPFAM" id="SSF47473">
    <property type="entry name" value="EF-hand"/>
    <property type="match status" value="3"/>
</dbReference>
<proteinExistence type="predicted"/>
<feature type="domain" description="EH" evidence="4">
    <location>
        <begin position="356"/>
        <end position="445"/>
    </location>
</feature>
<dbReference type="PANTHER" id="PTHR11216">
    <property type="entry name" value="EH DOMAIN"/>
    <property type="match status" value="1"/>
</dbReference>
<evidence type="ECO:0000256" key="1">
    <source>
        <dbReference type="ARBA" id="ARBA00022837"/>
    </source>
</evidence>
<gene>
    <name evidence="6" type="ORF">Cboi02_000243900</name>
</gene>
<name>A0A9W6SXU8_CANBO</name>
<evidence type="ECO:0000259" key="5">
    <source>
        <dbReference type="PROSITE" id="PS50222"/>
    </source>
</evidence>
<dbReference type="InterPro" id="IPR002048">
    <property type="entry name" value="EF_hand_dom"/>
</dbReference>
<evidence type="ECO:0000259" key="4">
    <source>
        <dbReference type="PROSITE" id="PS50031"/>
    </source>
</evidence>